<evidence type="ECO:0000256" key="1">
    <source>
        <dbReference type="SAM" id="SignalP"/>
    </source>
</evidence>
<evidence type="ECO:0000313" key="3">
    <source>
        <dbReference type="Proteomes" id="UP001168380"/>
    </source>
</evidence>
<dbReference type="EMBL" id="JAULRT010000032">
    <property type="protein sequence ID" value="MDO3380830.1"/>
    <property type="molecule type" value="Genomic_DNA"/>
</dbReference>
<protein>
    <submittedName>
        <fullName evidence="2">Uncharacterized protein</fullName>
    </submittedName>
</protein>
<comment type="caution">
    <text evidence="2">The sequence shown here is derived from an EMBL/GenBank/DDBJ whole genome shotgun (WGS) entry which is preliminary data.</text>
</comment>
<reference evidence="2" key="1">
    <citation type="submission" date="2023-07" db="EMBL/GenBank/DDBJ databases">
        <title>Gilvimarinus algae sp. nov., isolated from the surface of Kelp.</title>
        <authorList>
            <person name="Sun Y.Y."/>
            <person name="Gong Y."/>
            <person name="Du Z.J."/>
        </authorList>
    </citation>
    <scope>NUCLEOTIDE SEQUENCE</scope>
    <source>
        <strain evidence="2">SDUM040014</strain>
    </source>
</reference>
<organism evidence="2 3">
    <name type="scientific">Gilvimarinus algae</name>
    <dbReference type="NCBI Taxonomy" id="3058037"/>
    <lineage>
        <taxon>Bacteria</taxon>
        <taxon>Pseudomonadati</taxon>
        <taxon>Pseudomonadota</taxon>
        <taxon>Gammaproteobacteria</taxon>
        <taxon>Cellvibrionales</taxon>
        <taxon>Cellvibrionaceae</taxon>
        <taxon>Gilvimarinus</taxon>
    </lineage>
</organism>
<sequence length="108" mass="12281">MALKYSLAIFLAAAAGAQAQNSDSGADYSDRVVEEVIVTARDWRKPKAPELPETPRWQITDETREKLGSRMQFGYDPVLEEIRNTDNRIKVRGNVREPEPVTIFRANF</sequence>
<name>A0ABT8TB23_9GAMM</name>
<keyword evidence="1" id="KW-0732">Signal</keyword>
<gene>
    <name evidence="2" type="ORF">QWI16_01510</name>
</gene>
<keyword evidence="3" id="KW-1185">Reference proteome</keyword>
<dbReference type="RefSeq" id="WP_302710951.1">
    <property type="nucleotide sequence ID" value="NZ_JAULRT010000032.1"/>
</dbReference>
<accession>A0ABT8TB23</accession>
<evidence type="ECO:0000313" key="2">
    <source>
        <dbReference type="EMBL" id="MDO3380830.1"/>
    </source>
</evidence>
<proteinExistence type="predicted"/>
<feature type="signal peptide" evidence="1">
    <location>
        <begin position="1"/>
        <end position="19"/>
    </location>
</feature>
<feature type="chain" id="PRO_5047296206" evidence="1">
    <location>
        <begin position="20"/>
        <end position="108"/>
    </location>
</feature>
<dbReference type="Proteomes" id="UP001168380">
    <property type="component" value="Unassembled WGS sequence"/>
</dbReference>